<dbReference type="EMBL" id="AATJOC010000001">
    <property type="protein sequence ID" value="EFM0251235.1"/>
    <property type="molecule type" value="Genomic_DNA"/>
</dbReference>
<reference evidence="4" key="2">
    <citation type="submission" date="2021-01" db="EMBL/GenBank/DDBJ databases">
        <title>Genomes of Escherichia coli STEC strains from raw meat-based diets for companion animals.</title>
        <authorList>
            <person name="Stevens M.J.A."/>
            <person name="Stephan R."/>
        </authorList>
    </citation>
    <scope>NUCLEOTIDE SEQUENCE</scope>
    <source>
        <strain evidence="4">ATC7-7</strain>
    </source>
</reference>
<evidence type="ECO:0000313" key="5">
    <source>
        <dbReference type="Proteomes" id="UP000527548"/>
    </source>
</evidence>
<dbReference type="SUPFAM" id="SSF49401">
    <property type="entry name" value="Bacterial adhesins"/>
    <property type="match status" value="1"/>
</dbReference>
<dbReference type="InterPro" id="IPR050263">
    <property type="entry name" value="Bact_Fimbrial_Adh_Pro"/>
</dbReference>
<dbReference type="GO" id="GO:0043709">
    <property type="term" value="P:cell adhesion involved in single-species biofilm formation"/>
    <property type="evidence" value="ECO:0007669"/>
    <property type="project" value="TreeGrafter"/>
</dbReference>
<dbReference type="GO" id="GO:0009289">
    <property type="term" value="C:pilus"/>
    <property type="evidence" value="ECO:0007669"/>
    <property type="project" value="InterPro"/>
</dbReference>
<dbReference type="RefSeq" id="WP_033815391.1">
    <property type="nucleotide sequence ID" value="NZ_BGVP01000001.1"/>
</dbReference>
<evidence type="ECO:0000259" key="2">
    <source>
        <dbReference type="Pfam" id="PF00419"/>
    </source>
</evidence>
<evidence type="ECO:0000313" key="4">
    <source>
        <dbReference type="EMBL" id="MBL6203654.1"/>
    </source>
</evidence>
<comment type="caution">
    <text evidence="3">The sequence shown here is derived from an EMBL/GenBank/DDBJ whole genome shotgun (WGS) entry which is preliminary data.</text>
</comment>
<dbReference type="PROSITE" id="PS51257">
    <property type="entry name" value="PROKAR_LIPOPROTEIN"/>
    <property type="match status" value="1"/>
</dbReference>
<evidence type="ECO:0000256" key="1">
    <source>
        <dbReference type="SAM" id="SignalP"/>
    </source>
</evidence>
<dbReference type="AlphaFoldDB" id="A0AAN3IIB9"/>
<sequence length="167" mass="17783">MRRILLAGSGIALLACNVAWNVASAETRPITLELKVRVDAPPPCTVTGSAVEFGDVLIASIDGNNYRQNAGYTLDCSGRLEDDLRMQLKGTTTTVNGETVLDAGIAGFGIRIENAADNSLFSIGENNWTSFAFNSLPQLKAVPVKQSGVQLAPAEFNASMTMVVDYQ</sequence>
<dbReference type="InterPro" id="IPR008966">
    <property type="entry name" value="Adhesion_dom_sf"/>
</dbReference>
<feature type="signal peptide" evidence="1">
    <location>
        <begin position="1"/>
        <end position="25"/>
    </location>
</feature>
<dbReference type="Gene3D" id="2.60.40.1090">
    <property type="entry name" value="Fimbrial-type adhesion domain"/>
    <property type="match status" value="1"/>
</dbReference>
<dbReference type="PANTHER" id="PTHR33420:SF34">
    <property type="entry name" value="MINOR FIMBRIAL SUBUNIT"/>
    <property type="match status" value="1"/>
</dbReference>
<gene>
    <name evidence="3" type="ORF">C719_000353</name>
    <name evidence="4" type="ORF">JNA68_10630</name>
</gene>
<feature type="chain" id="PRO_5042793711" evidence="1">
    <location>
        <begin position="26"/>
        <end position="167"/>
    </location>
</feature>
<dbReference type="Proteomes" id="UP000527548">
    <property type="component" value="Unassembled WGS sequence"/>
</dbReference>
<accession>A0AAN3IIB9</accession>
<proteinExistence type="predicted"/>
<dbReference type="EMBL" id="JAETYU010000011">
    <property type="protein sequence ID" value="MBL6203654.1"/>
    <property type="molecule type" value="Genomic_DNA"/>
</dbReference>
<dbReference type="GeneID" id="75172463"/>
<protein>
    <submittedName>
        <fullName evidence="3">Fimbrial protein</fullName>
    </submittedName>
</protein>
<dbReference type="Proteomes" id="UP000655659">
    <property type="component" value="Unassembled WGS sequence"/>
</dbReference>
<organism evidence="3 5">
    <name type="scientific">Escherichia coli</name>
    <dbReference type="NCBI Taxonomy" id="562"/>
    <lineage>
        <taxon>Bacteria</taxon>
        <taxon>Pseudomonadati</taxon>
        <taxon>Pseudomonadota</taxon>
        <taxon>Gammaproteobacteria</taxon>
        <taxon>Enterobacterales</taxon>
        <taxon>Enterobacteriaceae</taxon>
        <taxon>Escherichia</taxon>
    </lineage>
</organism>
<dbReference type="Pfam" id="PF00419">
    <property type="entry name" value="Fimbrial"/>
    <property type="match status" value="1"/>
</dbReference>
<dbReference type="InterPro" id="IPR036937">
    <property type="entry name" value="Adhesion_dom_fimbrial_sf"/>
</dbReference>
<dbReference type="PANTHER" id="PTHR33420">
    <property type="entry name" value="FIMBRIAL SUBUNIT ELFA-RELATED"/>
    <property type="match status" value="1"/>
</dbReference>
<feature type="domain" description="Fimbrial-type adhesion" evidence="2">
    <location>
        <begin position="34"/>
        <end position="167"/>
    </location>
</feature>
<keyword evidence="1" id="KW-0732">Signal</keyword>
<dbReference type="InterPro" id="IPR000259">
    <property type="entry name" value="Adhesion_dom_fimbrial"/>
</dbReference>
<name>A0AAN3IIB9_ECOLX</name>
<evidence type="ECO:0000313" key="3">
    <source>
        <dbReference type="EMBL" id="EFM0251235.1"/>
    </source>
</evidence>
<reference evidence="3 5" key="1">
    <citation type="submission" date="2018-08" db="EMBL/GenBank/DDBJ databases">
        <authorList>
            <consortium name="GenomeTrakr network: Whole genome sequencing for foodborne pathogen traceback"/>
        </authorList>
    </citation>
    <scope>NUCLEOTIDE SEQUENCE [LARGE SCALE GENOMIC DNA]</scope>
    <source>
        <strain evidence="3 5">AZ-TG73163</strain>
    </source>
</reference>